<keyword evidence="8" id="KW-0472">Membrane</keyword>
<evidence type="ECO:0000256" key="8">
    <source>
        <dbReference type="SAM" id="Phobius"/>
    </source>
</evidence>
<reference evidence="9 10" key="1">
    <citation type="submission" date="2017-07" db="EMBL/GenBank/DDBJ databases">
        <title>An improved, manually edited Actinidia chinensis var. chinensis (kiwifruit) genome highlights the challenges associated with draft genomes and gene prediction in plants.</title>
        <authorList>
            <person name="Pilkington S."/>
            <person name="Crowhurst R."/>
            <person name="Hilario E."/>
            <person name="Nardozza S."/>
            <person name="Fraser L."/>
            <person name="Peng Y."/>
            <person name="Gunaseelan K."/>
            <person name="Simpson R."/>
            <person name="Tahir J."/>
            <person name="Deroles S."/>
            <person name="Templeton K."/>
            <person name="Luo Z."/>
            <person name="Davy M."/>
            <person name="Cheng C."/>
            <person name="Mcneilage M."/>
            <person name="Scaglione D."/>
            <person name="Liu Y."/>
            <person name="Zhang Q."/>
            <person name="Datson P."/>
            <person name="De Silva N."/>
            <person name="Gardiner S."/>
            <person name="Bassett H."/>
            <person name="Chagne D."/>
            <person name="Mccallum J."/>
            <person name="Dzierzon H."/>
            <person name="Deng C."/>
            <person name="Wang Y.-Y."/>
            <person name="Barron N."/>
            <person name="Manako K."/>
            <person name="Bowen J."/>
            <person name="Foster T."/>
            <person name="Erridge Z."/>
            <person name="Tiffin H."/>
            <person name="Waite C."/>
            <person name="Davies K."/>
            <person name="Grierson E."/>
            <person name="Laing W."/>
            <person name="Kirk R."/>
            <person name="Chen X."/>
            <person name="Wood M."/>
            <person name="Montefiori M."/>
            <person name="Brummell D."/>
            <person name="Schwinn K."/>
            <person name="Catanach A."/>
            <person name="Fullerton C."/>
            <person name="Li D."/>
            <person name="Meiyalaghan S."/>
            <person name="Nieuwenhuizen N."/>
            <person name="Read N."/>
            <person name="Prakash R."/>
            <person name="Hunter D."/>
            <person name="Zhang H."/>
            <person name="Mckenzie M."/>
            <person name="Knabel M."/>
            <person name="Harris A."/>
            <person name="Allan A."/>
            <person name="Chen A."/>
            <person name="Janssen B."/>
            <person name="Plunkett B."/>
            <person name="Dwamena C."/>
            <person name="Voogd C."/>
            <person name="Leif D."/>
            <person name="Lafferty D."/>
            <person name="Souleyre E."/>
            <person name="Varkonyi-Gasic E."/>
            <person name="Gambi F."/>
            <person name="Hanley J."/>
            <person name="Yao J.-L."/>
            <person name="Cheung J."/>
            <person name="David K."/>
            <person name="Warren B."/>
            <person name="Marsh K."/>
            <person name="Snowden K."/>
            <person name="Lin-Wang K."/>
            <person name="Brian L."/>
            <person name="Martinez-Sanchez M."/>
            <person name="Wang M."/>
            <person name="Ileperuma N."/>
            <person name="Macnee N."/>
            <person name="Campin R."/>
            <person name="Mcatee P."/>
            <person name="Drummond R."/>
            <person name="Espley R."/>
            <person name="Ireland H."/>
            <person name="Wu R."/>
            <person name="Atkinson R."/>
            <person name="Karunairetnam S."/>
            <person name="Bulley S."/>
            <person name="Chunkath S."/>
            <person name="Hanley Z."/>
            <person name="Storey R."/>
            <person name="Thrimawithana A."/>
            <person name="Thomson S."/>
            <person name="David C."/>
            <person name="Testolin R."/>
        </authorList>
    </citation>
    <scope>NUCLEOTIDE SEQUENCE [LARGE SCALE GENOMIC DNA]</scope>
    <source>
        <strain evidence="10">cv. Red5</strain>
        <tissue evidence="9">Young leaf</tissue>
    </source>
</reference>
<evidence type="ECO:0000313" key="9">
    <source>
        <dbReference type="EMBL" id="PSS31521.1"/>
    </source>
</evidence>
<evidence type="ECO:0000313" key="10">
    <source>
        <dbReference type="Proteomes" id="UP000241394"/>
    </source>
</evidence>
<dbReference type="InterPro" id="IPR039455">
    <property type="entry name" value="EPFL"/>
</dbReference>
<comment type="subcellular location">
    <subcellularLocation>
        <location evidence="1 7">Secreted</location>
    </subcellularLocation>
</comment>
<evidence type="ECO:0000256" key="5">
    <source>
        <dbReference type="ARBA" id="ARBA00022729"/>
    </source>
</evidence>
<name>A0A2R6RNC7_ACTCC</name>
<feature type="transmembrane region" description="Helical" evidence="8">
    <location>
        <begin position="16"/>
        <end position="36"/>
    </location>
</feature>
<dbReference type="PANTHER" id="PTHR33109:SF7">
    <property type="entry name" value="EPIDERMAL PATTERNING FACTOR-LIKE PROTEIN 2"/>
    <property type="match status" value="1"/>
</dbReference>
<keyword evidence="8" id="KW-0812">Transmembrane</keyword>
<comment type="function">
    <text evidence="7">Controls stomatal patterning.</text>
</comment>
<reference evidence="10" key="2">
    <citation type="journal article" date="2018" name="BMC Genomics">
        <title>A manually annotated Actinidia chinensis var. chinensis (kiwifruit) genome highlights the challenges associated with draft genomes and gene prediction in plants.</title>
        <authorList>
            <person name="Pilkington S.M."/>
            <person name="Crowhurst R."/>
            <person name="Hilario E."/>
            <person name="Nardozza S."/>
            <person name="Fraser L."/>
            <person name="Peng Y."/>
            <person name="Gunaseelan K."/>
            <person name="Simpson R."/>
            <person name="Tahir J."/>
            <person name="Deroles S.C."/>
            <person name="Templeton K."/>
            <person name="Luo Z."/>
            <person name="Davy M."/>
            <person name="Cheng C."/>
            <person name="McNeilage M."/>
            <person name="Scaglione D."/>
            <person name="Liu Y."/>
            <person name="Zhang Q."/>
            <person name="Datson P."/>
            <person name="De Silva N."/>
            <person name="Gardiner S.E."/>
            <person name="Bassett H."/>
            <person name="Chagne D."/>
            <person name="McCallum J."/>
            <person name="Dzierzon H."/>
            <person name="Deng C."/>
            <person name="Wang Y.Y."/>
            <person name="Barron L."/>
            <person name="Manako K."/>
            <person name="Bowen J."/>
            <person name="Foster T.M."/>
            <person name="Erridge Z.A."/>
            <person name="Tiffin H."/>
            <person name="Waite C.N."/>
            <person name="Davies K.M."/>
            <person name="Grierson E.P."/>
            <person name="Laing W.A."/>
            <person name="Kirk R."/>
            <person name="Chen X."/>
            <person name="Wood M."/>
            <person name="Montefiori M."/>
            <person name="Brummell D.A."/>
            <person name="Schwinn K.E."/>
            <person name="Catanach A."/>
            <person name="Fullerton C."/>
            <person name="Li D."/>
            <person name="Meiyalaghan S."/>
            <person name="Nieuwenhuizen N."/>
            <person name="Read N."/>
            <person name="Prakash R."/>
            <person name="Hunter D."/>
            <person name="Zhang H."/>
            <person name="McKenzie M."/>
            <person name="Knabel M."/>
            <person name="Harris A."/>
            <person name="Allan A.C."/>
            <person name="Gleave A."/>
            <person name="Chen A."/>
            <person name="Janssen B.J."/>
            <person name="Plunkett B."/>
            <person name="Ampomah-Dwamena C."/>
            <person name="Voogd C."/>
            <person name="Leif D."/>
            <person name="Lafferty D."/>
            <person name="Souleyre E.J.F."/>
            <person name="Varkonyi-Gasic E."/>
            <person name="Gambi F."/>
            <person name="Hanley J."/>
            <person name="Yao J.L."/>
            <person name="Cheung J."/>
            <person name="David K.M."/>
            <person name="Warren B."/>
            <person name="Marsh K."/>
            <person name="Snowden K.C."/>
            <person name="Lin-Wang K."/>
            <person name="Brian L."/>
            <person name="Martinez-Sanchez M."/>
            <person name="Wang M."/>
            <person name="Ileperuma N."/>
            <person name="Macnee N."/>
            <person name="Campin R."/>
            <person name="McAtee P."/>
            <person name="Drummond R.S.M."/>
            <person name="Espley R.V."/>
            <person name="Ireland H.S."/>
            <person name="Wu R."/>
            <person name="Atkinson R.G."/>
            <person name="Karunairetnam S."/>
            <person name="Bulley S."/>
            <person name="Chunkath S."/>
            <person name="Hanley Z."/>
            <person name="Storey R."/>
            <person name="Thrimawithana A.H."/>
            <person name="Thomson S."/>
            <person name="David C."/>
            <person name="Testolin R."/>
            <person name="Huang H."/>
            <person name="Hellens R.P."/>
            <person name="Schaffer R.J."/>
        </authorList>
    </citation>
    <scope>NUCLEOTIDE SEQUENCE [LARGE SCALE GENOMIC DNA]</scope>
    <source>
        <strain evidence="10">cv. Red5</strain>
    </source>
</reference>
<evidence type="ECO:0000256" key="7">
    <source>
        <dbReference type="RuleBase" id="RU367102"/>
    </source>
</evidence>
<dbReference type="OMA" id="ERESIMV"/>
<comment type="caution">
    <text evidence="9">The sequence shown here is derived from an EMBL/GenBank/DDBJ whole genome shotgun (WGS) entry which is preliminary data.</text>
</comment>
<dbReference type="AlphaFoldDB" id="A0A2R6RNC7"/>
<evidence type="ECO:0000256" key="3">
    <source>
        <dbReference type="ARBA" id="ARBA00022473"/>
    </source>
</evidence>
<dbReference type="Pfam" id="PF17181">
    <property type="entry name" value="EPF"/>
    <property type="match status" value="1"/>
</dbReference>
<keyword evidence="8" id="KW-1133">Transmembrane helix</keyword>
<keyword evidence="4 7" id="KW-0964">Secreted</keyword>
<keyword evidence="6" id="KW-1015">Disulfide bond</keyword>
<dbReference type="Gramene" id="PSS31521">
    <property type="protein sequence ID" value="PSS31521"/>
    <property type="gene ID" value="CEY00_Acc04818"/>
</dbReference>
<evidence type="ECO:0000256" key="1">
    <source>
        <dbReference type="ARBA" id="ARBA00004613"/>
    </source>
</evidence>
<accession>A0A2R6RNC7</accession>
<evidence type="ECO:0000256" key="4">
    <source>
        <dbReference type="ARBA" id="ARBA00022525"/>
    </source>
</evidence>
<comment type="similarity">
    <text evidence="2 7">Belongs to the plant cysteine rich small secretory peptide family. Epidermal patterning factor subfamily.</text>
</comment>
<dbReference type="GO" id="GO:0005576">
    <property type="term" value="C:extracellular region"/>
    <property type="evidence" value="ECO:0007669"/>
    <property type="project" value="UniProtKB-SubCell"/>
</dbReference>
<dbReference type="GO" id="GO:0010052">
    <property type="term" value="P:guard cell differentiation"/>
    <property type="evidence" value="ECO:0007669"/>
    <property type="project" value="UniProtKB-UniRule"/>
</dbReference>
<sequence length="148" mass="16273">MGSSQNCEICYRNQKLIIPLTFLLIISSFTNARFMVQGRSFSKLADSASHTDYSLMGREEVAAVATARRLIGSRPPRCERRCSSCGHCEAIQVPIVPVIKSHGSTADHDHHLSATPTVASSRGEGISNYKPICWKCKCGDFIFDPIVL</sequence>
<evidence type="ECO:0000256" key="6">
    <source>
        <dbReference type="ARBA" id="ARBA00023157"/>
    </source>
</evidence>
<keyword evidence="5" id="KW-0732">Signal</keyword>
<dbReference type="InParanoid" id="A0A2R6RNC7"/>
<keyword evidence="3 7" id="KW-0217">Developmental protein</keyword>
<gene>
    <name evidence="9" type="ORF">CEY00_Acc04818</name>
</gene>
<dbReference type="PANTHER" id="PTHR33109">
    <property type="entry name" value="EPIDERMAL PATTERNING FACTOR-LIKE PROTEIN 4"/>
    <property type="match status" value="1"/>
</dbReference>
<proteinExistence type="inferred from homology"/>
<dbReference type="EMBL" id="NKQK01000004">
    <property type="protein sequence ID" value="PSS31521.1"/>
    <property type="molecule type" value="Genomic_DNA"/>
</dbReference>
<protein>
    <recommendedName>
        <fullName evidence="7">Epidermal patterning factor-like protein</fullName>
    </recommendedName>
</protein>
<evidence type="ECO:0000256" key="2">
    <source>
        <dbReference type="ARBA" id="ARBA00008127"/>
    </source>
</evidence>
<dbReference type="Proteomes" id="UP000241394">
    <property type="component" value="Chromosome LG4"/>
</dbReference>
<dbReference type="STRING" id="1590841.A0A2R6RNC7"/>
<dbReference type="OrthoDB" id="614712at2759"/>
<organism evidence="9 10">
    <name type="scientific">Actinidia chinensis var. chinensis</name>
    <name type="common">Chinese soft-hair kiwi</name>
    <dbReference type="NCBI Taxonomy" id="1590841"/>
    <lineage>
        <taxon>Eukaryota</taxon>
        <taxon>Viridiplantae</taxon>
        <taxon>Streptophyta</taxon>
        <taxon>Embryophyta</taxon>
        <taxon>Tracheophyta</taxon>
        <taxon>Spermatophyta</taxon>
        <taxon>Magnoliopsida</taxon>
        <taxon>eudicotyledons</taxon>
        <taxon>Gunneridae</taxon>
        <taxon>Pentapetalae</taxon>
        <taxon>asterids</taxon>
        <taxon>Ericales</taxon>
        <taxon>Actinidiaceae</taxon>
        <taxon>Actinidia</taxon>
    </lineage>
</organism>
<keyword evidence="10" id="KW-1185">Reference proteome</keyword>